<evidence type="ECO:0000256" key="1">
    <source>
        <dbReference type="SAM" id="Phobius"/>
    </source>
</evidence>
<evidence type="ECO:0000313" key="2">
    <source>
        <dbReference type="EMBL" id="CAI9735926.1"/>
    </source>
</evidence>
<keyword evidence="1" id="KW-0812">Transmembrane</keyword>
<accession>A0AA36BLZ5</accession>
<dbReference type="Proteomes" id="UP001162480">
    <property type="component" value="Chromosome 18"/>
</dbReference>
<proteinExistence type="predicted"/>
<reference evidence="2" key="1">
    <citation type="submission" date="2023-08" db="EMBL/GenBank/DDBJ databases">
        <authorList>
            <person name="Alioto T."/>
            <person name="Alioto T."/>
            <person name="Gomez Garrido J."/>
        </authorList>
    </citation>
    <scope>NUCLEOTIDE SEQUENCE</scope>
</reference>
<gene>
    <name evidence="2" type="ORF">OCTVUL_1B004370</name>
</gene>
<feature type="transmembrane region" description="Helical" evidence="1">
    <location>
        <begin position="52"/>
        <end position="72"/>
    </location>
</feature>
<name>A0AA36BLZ5_OCTVU</name>
<dbReference type="AlphaFoldDB" id="A0AA36BLZ5"/>
<protein>
    <submittedName>
        <fullName evidence="2">Uncharacterized protein</fullName>
    </submittedName>
</protein>
<dbReference type="EMBL" id="OX597831">
    <property type="protein sequence ID" value="CAI9735926.1"/>
    <property type="molecule type" value="Genomic_DNA"/>
</dbReference>
<keyword evidence="3" id="KW-1185">Reference proteome</keyword>
<evidence type="ECO:0000313" key="3">
    <source>
        <dbReference type="Proteomes" id="UP001162480"/>
    </source>
</evidence>
<feature type="transmembrane region" description="Helical" evidence="1">
    <location>
        <begin position="27"/>
        <end position="46"/>
    </location>
</feature>
<keyword evidence="1" id="KW-1133">Transmembrane helix</keyword>
<organism evidence="2 3">
    <name type="scientific">Octopus vulgaris</name>
    <name type="common">Common octopus</name>
    <dbReference type="NCBI Taxonomy" id="6645"/>
    <lineage>
        <taxon>Eukaryota</taxon>
        <taxon>Metazoa</taxon>
        <taxon>Spiralia</taxon>
        <taxon>Lophotrochozoa</taxon>
        <taxon>Mollusca</taxon>
        <taxon>Cephalopoda</taxon>
        <taxon>Coleoidea</taxon>
        <taxon>Octopodiformes</taxon>
        <taxon>Octopoda</taxon>
        <taxon>Incirrata</taxon>
        <taxon>Octopodidae</taxon>
        <taxon>Octopus</taxon>
    </lineage>
</organism>
<keyword evidence="1" id="KW-0472">Membrane</keyword>
<sequence>MTEVSVVVVVDVVVIVNAGVVVEANVLINVLVMVTVMNAVIVRILVDVGDQFVARAVNTGVVVVIGVMYVVVSRCCGSD</sequence>
<feature type="transmembrane region" description="Helical" evidence="1">
    <location>
        <begin position="6"/>
        <end position="22"/>
    </location>
</feature>